<dbReference type="NCBIfam" id="TIGR02985">
    <property type="entry name" value="Sig70_bacteroi1"/>
    <property type="match status" value="1"/>
</dbReference>
<evidence type="ECO:0000256" key="4">
    <source>
        <dbReference type="ARBA" id="ARBA00023163"/>
    </source>
</evidence>
<feature type="domain" description="RNA polymerase sigma-70 region 2" evidence="5">
    <location>
        <begin position="28"/>
        <end position="89"/>
    </location>
</feature>
<keyword evidence="4" id="KW-0804">Transcription</keyword>
<dbReference type="Pfam" id="PF08281">
    <property type="entry name" value="Sigma70_r4_2"/>
    <property type="match status" value="1"/>
</dbReference>
<evidence type="ECO:0000313" key="8">
    <source>
        <dbReference type="Proteomes" id="UP000636110"/>
    </source>
</evidence>
<dbReference type="EMBL" id="WNXC01000001">
    <property type="protein sequence ID" value="MBB2148332.1"/>
    <property type="molecule type" value="Genomic_DNA"/>
</dbReference>
<dbReference type="InterPro" id="IPR007627">
    <property type="entry name" value="RNA_pol_sigma70_r2"/>
</dbReference>
<dbReference type="SUPFAM" id="SSF88659">
    <property type="entry name" value="Sigma3 and sigma4 domains of RNA polymerase sigma factors"/>
    <property type="match status" value="1"/>
</dbReference>
<evidence type="ECO:0000313" key="7">
    <source>
        <dbReference type="EMBL" id="MBB2148332.1"/>
    </source>
</evidence>
<sequence length="190" mass="22332">MSYNITDGDQELLQLLQGGSREAYLQVYKKYQRLLFLYAFRKLNNQEEAEDVVQEVFISFWDKCSKLSAEVSIAGYLYRAVRNRALNIFAHREIENKYLESLDTFLESNYESADTLIRERQIRALITAEIERLPPKMREIFELSRNGHLSYKEIALELDISEYTVGTQIKRALKVLRTKLGACIFLHLFF</sequence>
<dbReference type="Gene3D" id="1.10.1740.10">
    <property type="match status" value="1"/>
</dbReference>
<dbReference type="Proteomes" id="UP000636110">
    <property type="component" value="Unassembled WGS sequence"/>
</dbReference>
<keyword evidence="2" id="KW-0805">Transcription regulation</keyword>
<dbReference type="InterPro" id="IPR014284">
    <property type="entry name" value="RNA_pol_sigma-70_dom"/>
</dbReference>
<evidence type="ECO:0000256" key="2">
    <source>
        <dbReference type="ARBA" id="ARBA00023015"/>
    </source>
</evidence>
<dbReference type="InterPro" id="IPR036388">
    <property type="entry name" value="WH-like_DNA-bd_sf"/>
</dbReference>
<accession>A0ABR6ETF4</accession>
<keyword evidence="3" id="KW-0731">Sigma factor</keyword>
<dbReference type="InterPro" id="IPR039425">
    <property type="entry name" value="RNA_pol_sigma-70-like"/>
</dbReference>
<dbReference type="InterPro" id="IPR014327">
    <property type="entry name" value="RNA_pol_sigma70_bacteroid"/>
</dbReference>
<evidence type="ECO:0000256" key="1">
    <source>
        <dbReference type="ARBA" id="ARBA00010641"/>
    </source>
</evidence>
<name>A0ABR6ETF4_9SPHI</name>
<dbReference type="PANTHER" id="PTHR43133:SF46">
    <property type="entry name" value="RNA POLYMERASE SIGMA-70 FACTOR ECF SUBFAMILY"/>
    <property type="match status" value="1"/>
</dbReference>
<evidence type="ECO:0000256" key="3">
    <source>
        <dbReference type="ARBA" id="ARBA00023082"/>
    </source>
</evidence>
<dbReference type="InterPro" id="IPR013249">
    <property type="entry name" value="RNA_pol_sigma70_r4_t2"/>
</dbReference>
<feature type="domain" description="RNA polymerase sigma factor 70 region 4 type 2" evidence="6">
    <location>
        <begin position="125"/>
        <end position="174"/>
    </location>
</feature>
<protein>
    <submittedName>
        <fullName evidence="7">RNA polymerase sigma-70 factor</fullName>
    </submittedName>
</protein>
<reference evidence="7 8" key="1">
    <citation type="submission" date="2019-11" db="EMBL/GenBank/DDBJ databases">
        <title>Description of Pedobacter sp. LMG 31462T.</title>
        <authorList>
            <person name="Carlier A."/>
            <person name="Qi S."/>
            <person name="Vandamme P."/>
        </authorList>
    </citation>
    <scope>NUCLEOTIDE SEQUENCE [LARGE SCALE GENOMIC DNA]</scope>
    <source>
        <strain evidence="7 8">LMG 31462</strain>
    </source>
</reference>
<dbReference type="Pfam" id="PF04542">
    <property type="entry name" value="Sigma70_r2"/>
    <property type="match status" value="1"/>
</dbReference>
<gene>
    <name evidence="7" type="ORF">GM920_05355</name>
</gene>
<evidence type="ECO:0000259" key="6">
    <source>
        <dbReference type="Pfam" id="PF08281"/>
    </source>
</evidence>
<proteinExistence type="inferred from homology"/>
<comment type="similarity">
    <text evidence="1">Belongs to the sigma-70 factor family. ECF subfamily.</text>
</comment>
<dbReference type="SUPFAM" id="SSF88946">
    <property type="entry name" value="Sigma2 domain of RNA polymerase sigma factors"/>
    <property type="match status" value="1"/>
</dbReference>
<dbReference type="RefSeq" id="WP_182954157.1">
    <property type="nucleotide sequence ID" value="NZ_WNXC01000001.1"/>
</dbReference>
<dbReference type="CDD" id="cd06171">
    <property type="entry name" value="Sigma70_r4"/>
    <property type="match status" value="1"/>
</dbReference>
<keyword evidence="8" id="KW-1185">Reference proteome</keyword>
<dbReference type="InterPro" id="IPR013325">
    <property type="entry name" value="RNA_pol_sigma_r2"/>
</dbReference>
<comment type="caution">
    <text evidence="7">The sequence shown here is derived from an EMBL/GenBank/DDBJ whole genome shotgun (WGS) entry which is preliminary data.</text>
</comment>
<dbReference type="InterPro" id="IPR013324">
    <property type="entry name" value="RNA_pol_sigma_r3/r4-like"/>
</dbReference>
<dbReference type="Gene3D" id="1.10.10.10">
    <property type="entry name" value="Winged helix-like DNA-binding domain superfamily/Winged helix DNA-binding domain"/>
    <property type="match status" value="1"/>
</dbReference>
<dbReference type="NCBIfam" id="TIGR02937">
    <property type="entry name" value="sigma70-ECF"/>
    <property type="match status" value="1"/>
</dbReference>
<organism evidence="7 8">
    <name type="scientific">Pedobacter gandavensis</name>
    <dbReference type="NCBI Taxonomy" id="2679963"/>
    <lineage>
        <taxon>Bacteria</taxon>
        <taxon>Pseudomonadati</taxon>
        <taxon>Bacteroidota</taxon>
        <taxon>Sphingobacteriia</taxon>
        <taxon>Sphingobacteriales</taxon>
        <taxon>Sphingobacteriaceae</taxon>
        <taxon>Pedobacter</taxon>
    </lineage>
</organism>
<dbReference type="PANTHER" id="PTHR43133">
    <property type="entry name" value="RNA POLYMERASE ECF-TYPE SIGMA FACTO"/>
    <property type="match status" value="1"/>
</dbReference>
<evidence type="ECO:0000259" key="5">
    <source>
        <dbReference type="Pfam" id="PF04542"/>
    </source>
</evidence>